<dbReference type="CDD" id="cd05233">
    <property type="entry name" value="SDR_c"/>
    <property type="match status" value="1"/>
</dbReference>
<dbReference type="Proteomes" id="UP001610563">
    <property type="component" value="Unassembled WGS sequence"/>
</dbReference>
<comment type="caution">
    <text evidence="4">The sequence shown here is derived from an EMBL/GenBank/DDBJ whole genome shotgun (WGS) entry which is preliminary data.</text>
</comment>
<keyword evidence="5" id="KW-1185">Reference proteome</keyword>
<evidence type="ECO:0000256" key="3">
    <source>
        <dbReference type="ARBA" id="ARBA00023002"/>
    </source>
</evidence>
<dbReference type="EMBL" id="JBFTWV010000179">
    <property type="protein sequence ID" value="KAL2784452.1"/>
    <property type="molecule type" value="Genomic_DNA"/>
</dbReference>
<protein>
    <submittedName>
        <fullName evidence="4">Uncharacterized protein</fullName>
    </submittedName>
</protein>
<accession>A0ABR4FN30</accession>
<gene>
    <name evidence="4" type="ORF">BJX66DRAFT_316622</name>
</gene>
<dbReference type="PRINTS" id="PR00081">
    <property type="entry name" value="GDHRDH"/>
</dbReference>
<dbReference type="InterPro" id="IPR036291">
    <property type="entry name" value="NAD(P)-bd_dom_sf"/>
</dbReference>
<evidence type="ECO:0000313" key="5">
    <source>
        <dbReference type="Proteomes" id="UP001610563"/>
    </source>
</evidence>
<proteinExistence type="inferred from homology"/>
<evidence type="ECO:0000256" key="1">
    <source>
        <dbReference type="ARBA" id="ARBA00006484"/>
    </source>
</evidence>
<dbReference type="PROSITE" id="PS00061">
    <property type="entry name" value="ADH_SHORT"/>
    <property type="match status" value="1"/>
</dbReference>
<keyword evidence="2" id="KW-0521">NADP</keyword>
<dbReference type="SUPFAM" id="SSF51735">
    <property type="entry name" value="NAD(P)-binding Rossmann-fold domains"/>
    <property type="match status" value="1"/>
</dbReference>
<name>A0ABR4FN30_9EURO</name>
<dbReference type="PANTHER" id="PTHR24321:SF12">
    <property type="entry name" value="SHORT-CHAIN DEHYDROGENASE_REDUCTASE FAMILY, PUTATIVE (AFU_ORTHOLOGUE AFUA_5G14340)-RELATED"/>
    <property type="match status" value="1"/>
</dbReference>
<sequence length="206" mass="22313">MQRAYVLLPHSTTWFIISAIMHLPPNTRYIPDPKHLLDKSQRPAHDDFDRTMSVNARGTMLVLRAVCTPMASQEPRTYTSPLNGTTRSLGRGAIVVIASLAAHVAPGKMVPYVASKYATLGIAKVAATDNIENGIRVNVISPTWTDTPMLQPVPGIQQVVERTTPLKRMALPEEVVDSAVFLCTPSASFINGISLVIDAGQLNSAI</sequence>
<dbReference type="Gene3D" id="3.40.50.720">
    <property type="entry name" value="NAD(P)-binding Rossmann-like Domain"/>
    <property type="match status" value="1"/>
</dbReference>
<dbReference type="InterPro" id="IPR002347">
    <property type="entry name" value="SDR_fam"/>
</dbReference>
<comment type="similarity">
    <text evidence="1">Belongs to the short-chain dehydrogenases/reductases (SDR) family.</text>
</comment>
<dbReference type="InterPro" id="IPR020904">
    <property type="entry name" value="Sc_DH/Rdtase_CS"/>
</dbReference>
<dbReference type="Pfam" id="PF13561">
    <property type="entry name" value="adh_short_C2"/>
    <property type="match status" value="1"/>
</dbReference>
<keyword evidence="3" id="KW-0560">Oxidoreductase</keyword>
<dbReference type="PANTHER" id="PTHR24321">
    <property type="entry name" value="DEHYDROGENASES, SHORT CHAIN"/>
    <property type="match status" value="1"/>
</dbReference>
<evidence type="ECO:0000313" key="4">
    <source>
        <dbReference type="EMBL" id="KAL2784452.1"/>
    </source>
</evidence>
<organism evidence="4 5">
    <name type="scientific">Aspergillus keveii</name>
    <dbReference type="NCBI Taxonomy" id="714993"/>
    <lineage>
        <taxon>Eukaryota</taxon>
        <taxon>Fungi</taxon>
        <taxon>Dikarya</taxon>
        <taxon>Ascomycota</taxon>
        <taxon>Pezizomycotina</taxon>
        <taxon>Eurotiomycetes</taxon>
        <taxon>Eurotiomycetidae</taxon>
        <taxon>Eurotiales</taxon>
        <taxon>Aspergillaceae</taxon>
        <taxon>Aspergillus</taxon>
        <taxon>Aspergillus subgen. Nidulantes</taxon>
    </lineage>
</organism>
<evidence type="ECO:0000256" key="2">
    <source>
        <dbReference type="ARBA" id="ARBA00022857"/>
    </source>
</evidence>
<reference evidence="4 5" key="1">
    <citation type="submission" date="2024-07" db="EMBL/GenBank/DDBJ databases">
        <title>Section-level genome sequencing and comparative genomics of Aspergillus sections Usti and Cavernicolus.</title>
        <authorList>
            <consortium name="Lawrence Berkeley National Laboratory"/>
            <person name="Nybo J.L."/>
            <person name="Vesth T.C."/>
            <person name="Theobald S."/>
            <person name="Frisvad J.C."/>
            <person name="Larsen T.O."/>
            <person name="Kjaerboelling I."/>
            <person name="Rothschild-Mancinelli K."/>
            <person name="Lyhne E.K."/>
            <person name="Kogle M.E."/>
            <person name="Barry K."/>
            <person name="Clum A."/>
            <person name="Na H."/>
            <person name="Ledsgaard L."/>
            <person name="Lin J."/>
            <person name="Lipzen A."/>
            <person name="Kuo A."/>
            <person name="Riley R."/>
            <person name="Mondo S."/>
            <person name="Labutti K."/>
            <person name="Haridas S."/>
            <person name="Pangalinan J."/>
            <person name="Salamov A.A."/>
            <person name="Simmons B.A."/>
            <person name="Magnuson J.K."/>
            <person name="Chen J."/>
            <person name="Drula E."/>
            <person name="Henrissat B."/>
            <person name="Wiebenga A."/>
            <person name="Lubbers R.J."/>
            <person name="Gomes A.C."/>
            <person name="Makela M.R."/>
            <person name="Stajich J."/>
            <person name="Grigoriev I.V."/>
            <person name="Mortensen U.H."/>
            <person name="De Vries R.P."/>
            <person name="Baker S.E."/>
            <person name="Andersen M.R."/>
        </authorList>
    </citation>
    <scope>NUCLEOTIDE SEQUENCE [LARGE SCALE GENOMIC DNA]</scope>
    <source>
        <strain evidence="4 5">CBS 209.92</strain>
    </source>
</reference>